<dbReference type="GO" id="GO:0016757">
    <property type="term" value="F:glycosyltransferase activity"/>
    <property type="evidence" value="ECO:0007669"/>
    <property type="project" value="UniProtKB-KW"/>
</dbReference>
<dbReference type="Pfam" id="PF00535">
    <property type="entry name" value="Glycos_transf_2"/>
    <property type="match status" value="1"/>
</dbReference>
<evidence type="ECO:0000259" key="11">
    <source>
        <dbReference type="Pfam" id="PF00535"/>
    </source>
</evidence>
<feature type="transmembrane region" description="Helical" evidence="10">
    <location>
        <begin position="229"/>
        <end position="248"/>
    </location>
</feature>
<evidence type="ECO:0000256" key="7">
    <source>
        <dbReference type="ARBA" id="ARBA00037904"/>
    </source>
</evidence>
<dbReference type="AlphaFoldDB" id="A0A8J7F7G9"/>
<evidence type="ECO:0000256" key="6">
    <source>
        <dbReference type="ARBA" id="ARBA00037281"/>
    </source>
</evidence>
<dbReference type="Proteomes" id="UP000620559">
    <property type="component" value="Unassembled WGS sequence"/>
</dbReference>
<dbReference type="InterPro" id="IPR001173">
    <property type="entry name" value="Glyco_trans_2-like"/>
</dbReference>
<feature type="domain" description="Glycosyltransferase 2-like" evidence="11">
    <location>
        <begin position="40"/>
        <end position="158"/>
    </location>
</feature>
<name>A0A8J7F7G9_9CYAN</name>
<evidence type="ECO:0000256" key="9">
    <source>
        <dbReference type="ARBA" id="ARBA00040345"/>
    </source>
</evidence>
<dbReference type="PANTHER" id="PTHR43646">
    <property type="entry name" value="GLYCOSYLTRANSFERASE"/>
    <property type="match status" value="1"/>
</dbReference>
<comment type="subcellular location">
    <subcellularLocation>
        <location evidence="1">Cell membrane</location>
    </subcellularLocation>
</comment>
<proteinExistence type="inferred from homology"/>
<dbReference type="InterPro" id="IPR026461">
    <property type="entry name" value="Trfase_2_rSAM/seldom_assoc"/>
</dbReference>
<evidence type="ECO:0000313" key="12">
    <source>
        <dbReference type="EMBL" id="MBE9216168.1"/>
    </source>
</evidence>
<keyword evidence="13" id="KW-1185">Reference proteome</keyword>
<comment type="caution">
    <text evidence="12">The sequence shown here is derived from an EMBL/GenBank/DDBJ whole genome shotgun (WGS) entry which is preliminary data.</text>
</comment>
<evidence type="ECO:0000256" key="4">
    <source>
        <dbReference type="ARBA" id="ARBA00022679"/>
    </source>
</evidence>
<sequence length="265" mass="29594">MIYKQTSSTLKEEKYRVSKNANKSNVPVGTRFANVTPKISIIIPTLNESKNIKATLASTQISTNIEVIVVDGGSQDNTIDIVQSLGIKVITGYQNRACQMNAGAMNATGDILLFLHADTLLPPNFDAMIRIGLQQPKTVAGAFSLRINAPQTGLRLVEWGVKFRSKWLQMPYGDQGIFITKKIFNDIGGFPELPIMEDFELVRSLKRLGGINLIPVPVITSPRRWLKKGVWQTTLINQIVIIAYFLGVSPNRIRSWYRGEKLIKH</sequence>
<keyword evidence="5 10" id="KW-0472">Membrane</keyword>
<dbReference type="CDD" id="cd02522">
    <property type="entry name" value="GT_2_like_a"/>
    <property type="match status" value="1"/>
</dbReference>
<evidence type="ECO:0000256" key="3">
    <source>
        <dbReference type="ARBA" id="ARBA00022676"/>
    </source>
</evidence>
<dbReference type="PANTHER" id="PTHR43646:SF2">
    <property type="entry name" value="GLYCOSYLTRANSFERASE 2-LIKE DOMAIN-CONTAINING PROTEIN"/>
    <property type="match status" value="1"/>
</dbReference>
<reference evidence="12" key="1">
    <citation type="submission" date="2020-10" db="EMBL/GenBank/DDBJ databases">
        <authorList>
            <person name="Castelo-Branco R."/>
            <person name="Eusebio N."/>
            <person name="Adriana R."/>
            <person name="Vieira A."/>
            <person name="Brugerolle De Fraissinette N."/>
            <person name="Rezende De Castro R."/>
            <person name="Schneider M.P."/>
            <person name="Vasconcelos V."/>
            <person name="Leao P.N."/>
        </authorList>
    </citation>
    <scope>NUCLEOTIDE SEQUENCE</scope>
    <source>
        <strain evidence="12">LEGE 06105</strain>
    </source>
</reference>
<keyword evidence="2" id="KW-1003">Cell membrane</keyword>
<dbReference type="SUPFAM" id="SSF53448">
    <property type="entry name" value="Nucleotide-diphospho-sugar transferases"/>
    <property type="match status" value="1"/>
</dbReference>
<organism evidence="12 13">
    <name type="scientific">Plectonema cf. radiosum LEGE 06105</name>
    <dbReference type="NCBI Taxonomy" id="945769"/>
    <lineage>
        <taxon>Bacteria</taxon>
        <taxon>Bacillati</taxon>
        <taxon>Cyanobacteriota</taxon>
        <taxon>Cyanophyceae</taxon>
        <taxon>Oscillatoriophycideae</taxon>
        <taxon>Oscillatoriales</taxon>
        <taxon>Microcoleaceae</taxon>
        <taxon>Plectonema</taxon>
    </lineage>
</organism>
<dbReference type="GO" id="GO:0005886">
    <property type="term" value="C:plasma membrane"/>
    <property type="evidence" value="ECO:0007669"/>
    <property type="project" value="UniProtKB-SubCell"/>
</dbReference>
<evidence type="ECO:0000256" key="10">
    <source>
        <dbReference type="SAM" id="Phobius"/>
    </source>
</evidence>
<comment type="pathway">
    <text evidence="7">Carotenoid biosynthesis; staphyloxanthin biosynthesis; staphyloxanthin from farnesyl diphosphate: step 4/5.</text>
</comment>
<keyword evidence="3" id="KW-0328">Glycosyltransferase</keyword>
<evidence type="ECO:0000313" key="13">
    <source>
        <dbReference type="Proteomes" id="UP000620559"/>
    </source>
</evidence>
<comment type="function">
    <text evidence="6">Catalyzes the glycosylation of 4,4'-diaponeurosporenoate, i.e. the esterification of glucose at the C1'' position with the carboxyl group of 4,4'-diaponeurosporenic acid, to form glycosyl-4,4'-diaponeurosporenoate. This is a step in the biosynthesis of staphyloxanthin, an orange pigment present in most staphylococci strains.</text>
</comment>
<gene>
    <name evidence="12" type="ORF">IQ247_26505</name>
</gene>
<evidence type="ECO:0000256" key="2">
    <source>
        <dbReference type="ARBA" id="ARBA00022475"/>
    </source>
</evidence>
<dbReference type="RefSeq" id="WP_193924592.1">
    <property type="nucleotide sequence ID" value="NZ_JADEWL010000144.1"/>
</dbReference>
<evidence type="ECO:0000256" key="5">
    <source>
        <dbReference type="ARBA" id="ARBA00023136"/>
    </source>
</evidence>
<keyword evidence="10" id="KW-0812">Transmembrane</keyword>
<dbReference type="InterPro" id="IPR029044">
    <property type="entry name" value="Nucleotide-diphossugar_trans"/>
</dbReference>
<comment type="similarity">
    <text evidence="8">Belongs to the glycosyltransferase 2 family. CrtQ subfamily.</text>
</comment>
<evidence type="ECO:0000256" key="1">
    <source>
        <dbReference type="ARBA" id="ARBA00004236"/>
    </source>
</evidence>
<protein>
    <recommendedName>
        <fullName evidence="9">4,4'-diaponeurosporenoate glycosyltransferase</fullName>
    </recommendedName>
</protein>
<evidence type="ECO:0000256" key="8">
    <source>
        <dbReference type="ARBA" id="ARBA00038120"/>
    </source>
</evidence>
<dbReference type="EMBL" id="JADEWL010000144">
    <property type="protein sequence ID" value="MBE9216168.1"/>
    <property type="molecule type" value="Genomic_DNA"/>
</dbReference>
<dbReference type="NCBIfam" id="TIGR04283">
    <property type="entry name" value="glyco_like_mftF"/>
    <property type="match status" value="1"/>
</dbReference>
<accession>A0A8J7F7G9</accession>
<dbReference type="Gene3D" id="3.90.550.10">
    <property type="entry name" value="Spore Coat Polysaccharide Biosynthesis Protein SpsA, Chain A"/>
    <property type="match status" value="1"/>
</dbReference>
<keyword evidence="10" id="KW-1133">Transmembrane helix</keyword>
<keyword evidence="4" id="KW-0808">Transferase</keyword>